<keyword evidence="2" id="KW-1185">Reference proteome</keyword>
<dbReference type="EMBL" id="CP002059">
    <property type="protein sequence ID" value="ADI65252.1"/>
    <property type="molecule type" value="Genomic_DNA"/>
</dbReference>
<evidence type="ECO:0008006" key="3">
    <source>
        <dbReference type="Google" id="ProtNLM"/>
    </source>
</evidence>
<dbReference type="Gene3D" id="3.30.530.20">
    <property type="match status" value="1"/>
</dbReference>
<accession>D7E434</accession>
<evidence type="ECO:0000313" key="2">
    <source>
        <dbReference type="Proteomes" id="UP000001511"/>
    </source>
</evidence>
<sequence>MKNLSVIGNSKYRQTANYTKNAFIMVANNWECQSLERTESVLLVGSSVAVDETLSKKSHSGPSKFYSHHQDCMEMYAPIEKVAEYLNSHSSWFAHCAEPMTVQPLGDNGYGLVIGRFGAFGYEVEPKIGLELLDPQEGKYRIRTIPIQNYQAPGYHVDYNACMELVESLPEMTRVEWELDLMVELHFPSFIKRLPNSLIQSTGDRLLNQIVRQVSCRLTRKVQEDFHQSLGIPFLVNSKKKRH</sequence>
<evidence type="ECO:0000313" key="1">
    <source>
        <dbReference type="EMBL" id="ADI65252.1"/>
    </source>
</evidence>
<dbReference type="InterPro" id="IPR023393">
    <property type="entry name" value="START-like_dom_sf"/>
</dbReference>
<dbReference type="eggNOG" id="COG2801">
    <property type="taxonomic scope" value="Bacteria"/>
</dbReference>
<protein>
    <recommendedName>
        <fullName evidence="3">DUF1997 domain-containing protein</fullName>
    </recommendedName>
</protein>
<proteinExistence type="predicted"/>
<dbReference type="STRING" id="551115.Aazo_3699"/>
<name>D7E434_NOSA0</name>
<dbReference type="Proteomes" id="UP000001511">
    <property type="component" value="Chromosome"/>
</dbReference>
<organism evidence="1 2">
    <name type="scientific">Nostoc azollae (strain 0708)</name>
    <name type="common">Anabaena azollae (strain 0708)</name>
    <dbReference type="NCBI Taxonomy" id="551115"/>
    <lineage>
        <taxon>Bacteria</taxon>
        <taxon>Bacillati</taxon>
        <taxon>Cyanobacteriota</taxon>
        <taxon>Cyanophyceae</taxon>
        <taxon>Nostocales</taxon>
        <taxon>Nostocaceae</taxon>
        <taxon>Trichormus</taxon>
    </lineage>
</organism>
<gene>
    <name evidence="1" type="ordered locus">Aazo_3699</name>
</gene>
<dbReference type="HOGENOM" id="CLU_096499_0_0_3"/>
<dbReference type="SUPFAM" id="SSF55961">
    <property type="entry name" value="Bet v1-like"/>
    <property type="match status" value="1"/>
</dbReference>
<dbReference type="KEGG" id="naz:Aazo_3699"/>
<dbReference type="AlphaFoldDB" id="D7E434"/>
<dbReference type="InterPro" id="IPR018971">
    <property type="entry name" value="DUF1997"/>
</dbReference>
<reference evidence="1 2" key="1">
    <citation type="journal article" date="2010" name="PLoS ONE">
        <title>Genome erosion in a nitrogen-fixing vertically transmitted endosymbiotic multicellular cyanobacterium.</title>
        <authorList>
            <person name="Ran L."/>
            <person name="Larsson J."/>
            <person name="Vigil-Stenman T."/>
            <person name="Nylander J.A."/>
            <person name="Ininbergs K."/>
            <person name="Zheng W.W."/>
            <person name="Lapidus A."/>
            <person name="Lowry S."/>
            <person name="Haselkorn R."/>
            <person name="Bergman B."/>
        </authorList>
    </citation>
    <scope>NUCLEOTIDE SEQUENCE [LARGE SCALE GENOMIC DNA]</scope>
    <source>
        <strain evidence="1 2">0708</strain>
    </source>
</reference>
<dbReference type="Pfam" id="PF09366">
    <property type="entry name" value="DUF1997"/>
    <property type="match status" value="1"/>
</dbReference>